<keyword evidence="2" id="KW-1185">Reference proteome</keyword>
<dbReference type="EMBL" id="JAMKPW020000042">
    <property type="protein sequence ID" value="KAK8195905.1"/>
    <property type="molecule type" value="Genomic_DNA"/>
</dbReference>
<proteinExistence type="predicted"/>
<gene>
    <name evidence="1" type="primary">RDH1</name>
    <name evidence="1" type="ORF">M8818_007056</name>
</gene>
<reference evidence="1" key="1">
    <citation type="submission" date="2024-02" db="EMBL/GenBank/DDBJ databases">
        <title>Metagenome Assembled Genome of Zalaria obscura JY119.</title>
        <authorList>
            <person name="Vighnesh L."/>
            <person name="Jagadeeshwari U."/>
            <person name="Venkata Ramana C."/>
            <person name="Sasikala C."/>
        </authorList>
    </citation>
    <scope>NUCLEOTIDE SEQUENCE</scope>
    <source>
        <strain evidence="1">JY119</strain>
    </source>
</reference>
<comment type="caution">
    <text evidence="1">The sequence shown here is derived from an EMBL/GenBank/DDBJ whole genome shotgun (WGS) entry which is preliminary data.</text>
</comment>
<accession>A0ACC3S4I4</accession>
<dbReference type="EC" id="1.3.1.33" evidence="1"/>
<sequence>MTTLWTSLQQSFLLPTPSLTESNLPSQSGRVFIVTGGYTGLGLELVKILYRHHGTIYIAGRSSTKASSAIAAVKAQYPSSDGRLAFLPLDLDDLTTIAPAAASFLSQESRLDVLTLNAGVMSPPPGSRTTQGHELQLGTNCLGHFLLAQLLLPVLRKTAATAPPGSVRVTWAASLGVDVYSPSEGILFDDRGAPIVHKNQRANYGVSKVGNYFYAAEFARRYPYAETGIVTNAWNPGNLRSELQRYGGWVEKIAGKCLLYETRFGAYTELWAGWSEEAGKAERNGAYIWPWGRFGGVRGDVERAVVEGGAARFWEWSEEQVKPYT</sequence>
<protein>
    <submittedName>
        <fullName evidence="1">Short-chain alcohol dehydrogenase</fullName>
        <ecNumber evidence="1">1.3.1.33</ecNumber>
    </submittedName>
</protein>
<dbReference type="Proteomes" id="UP001320706">
    <property type="component" value="Unassembled WGS sequence"/>
</dbReference>
<evidence type="ECO:0000313" key="2">
    <source>
        <dbReference type="Proteomes" id="UP001320706"/>
    </source>
</evidence>
<name>A0ACC3S4I4_9PEZI</name>
<evidence type="ECO:0000313" key="1">
    <source>
        <dbReference type="EMBL" id="KAK8195905.1"/>
    </source>
</evidence>
<keyword evidence="1" id="KW-0560">Oxidoreductase</keyword>
<organism evidence="1 2">
    <name type="scientific">Zalaria obscura</name>
    <dbReference type="NCBI Taxonomy" id="2024903"/>
    <lineage>
        <taxon>Eukaryota</taxon>
        <taxon>Fungi</taxon>
        <taxon>Dikarya</taxon>
        <taxon>Ascomycota</taxon>
        <taxon>Pezizomycotina</taxon>
        <taxon>Dothideomycetes</taxon>
        <taxon>Dothideomycetidae</taxon>
        <taxon>Dothideales</taxon>
        <taxon>Zalariaceae</taxon>
        <taxon>Zalaria</taxon>
    </lineage>
</organism>